<reference evidence="4 5" key="1">
    <citation type="journal article" date="2019" name="Int. J. Syst. Evol. Microbiol.">
        <title>The Global Catalogue of Microorganisms (GCM) 10K type strain sequencing project: providing services to taxonomists for standard genome sequencing and annotation.</title>
        <authorList>
            <consortium name="The Broad Institute Genomics Platform"/>
            <consortium name="The Broad Institute Genome Sequencing Center for Infectious Disease"/>
            <person name="Wu L."/>
            <person name="Ma J."/>
        </authorList>
    </citation>
    <scope>NUCLEOTIDE SEQUENCE [LARGE SCALE GENOMIC DNA]</scope>
    <source>
        <strain evidence="4 5">CGMCC 1.10594</strain>
    </source>
</reference>
<evidence type="ECO:0000313" key="5">
    <source>
        <dbReference type="Proteomes" id="UP001597075"/>
    </source>
</evidence>
<evidence type="ECO:0000259" key="3">
    <source>
        <dbReference type="Pfam" id="PF22798"/>
    </source>
</evidence>
<dbReference type="RefSeq" id="WP_256406278.1">
    <property type="nucleotide sequence ID" value="NZ_CP187151.1"/>
</dbReference>
<evidence type="ECO:0000256" key="1">
    <source>
        <dbReference type="SAM" id="MobiDB-lite"/>
    </source>
</evidence>
<dbReference type="InterPro" id="IPR043855">
    <property type="entry name" value="DUF5817"/>
</dbReference>
<evidence type="ECO:0000259" key="2">
    <source>
        <dbReference type="Pfam" id="PF19134"/>
    </source>
</evidence>
<dbReference type="EMBL" id="JBHUDL010000004">
    <property type="protein sequence ID" value="MFD1632425.1"/>
    <property type="molecule type" value="Genomic_DNA"/>
</dbReference>
<dbReference type="Pfam" id="PF22798">
    <property type="entry name" value="DUF5817_CT"/>
    <property type="match status" value="1"/>
</dbReference>
<dbReference type="InterPro" id="IPR053849">
    <property type="entry name" value="DUF5817_C"/>
</dbReference>
<keyword evidence="5" id="KW-1185">Reference proteome</keyword>
<protein>
    <submittedName>
        <fullName evidence="4">DUF5817 domain-containing protein</fullName>
    </submittedName>
</protein>
<dbReference type="Gene3D" id="3.90.820.10">
    <property type="entry name" value="Structural Genomics, Unknown Function 30-nov-00 1gh9 Mol_id"/>
    <property type="match status" value="1"/>
</dbReference>
<proteinExistence type="predicted"/>
<dbReference type="AlphaFoldDB" id="A0ABD6CVU5"/>
<feature type="domain" description="DUF5817" evidence="3">
    <location>
        <begin position="120"/>
        <end position="173"/>
    </location>
</feature>
<dbReference type="Proteomes" id="UP001597075">
    <property type="component" value="Unassembled WGS sequence"/>
</dbReference>
<organism evidence="4 5">
    <name type="scientific">Haloplanus ruber</name>
    <dbReference type="NCBI Taxonomy" id="869892"/>
    <lineage>
        <taxon>Archaea</taxon>
        <taxon>Methanobacteriati</taxon>
        <taxon>Methanobacteriota</taxon>
        <taxon>Stenosarchaea group</taxon>
        <taxon>Halobacteria</taxon>
        <taxon>Halobacteriales</taxon>
        <taxon>Haloferacaceae</taxon>
        <taxon>Haloplanus</taxon>
    </lineage>
</organism>
<feature type="domain" description="DUF5817" evidence="2">
    <location>
        <begin position="2"/>
        <end position="60"/>
    </location>
</feature>
<name>A0ABD6CVU5_9EURY</name>
<gene>
    <name evidence="4" type="ORF">ACFSBJ_01490</name>
</gene>
<dbReference type="Pfam" id="PF19134">
    <property type="entry name" value="DUF5817"/>
    <property type="match status" value="1"/>
</dbReference>
<evidence type="ECO:0000313" key="4">
    <source>
        <dbReference type="EMBL" id="MFD1632425.1"/>
    </source>
</evidence>
<sequence length="174" mass="18467">MYAVVGCSECRALWLLADPRSAETATCPRCQTRHQTTNLKRFYTAEDRDAAREARAAMLAERADATEAFEAAPAAGDHDDPGAVVDDQEYLDAAGIDPEAVEAAGERAGGGDGGTRSRPDIVREAIRTLDAPDEGDVVAYAADRGVPETAAADLLDRLVRRGEASESGGTYRLL</sequence>
<comment type="caution">
    <text evidence="4">The sequence shown here is derived from an EMBL/GenBank/DDBJ whole genome shotgun (WGS) entry which is preliminary data.</text>
</comment>
<feature type="region of interest" description="Disordered" evidence="1">
    <location>
        <begin position="72"/>
        <end position="119"/>
    </location>
</feature>
<accession>A0ABD6CVU5</accession>